<keyword evidence="4" id="KW-1185">Reference proteome</keyword>
<evidence type="ECO:0000313" key="4">
    <source>
        <dbReference type="Proteomes" id="UP000244193"/>
    </source>
</evidence>
<dbReference type="OrthoDB" id="673128at2"/>
<proteinExistence type="predicted"/>
<dbReference type="PANTHER" id="PTHR44520:SF2">
    <property type="entry name" value="RESPONSE REGULATOR RCP1"/>
    <property type="match status" value="1"/>
</dbReference>
<name>A0A2S0RDT7_9FLAO</name>
<dbReference type="GO" id="GO:0000160">
    <property type="term" value="P:phosphorelay signal transduction system"/>
    <property type="evidence" value="ECO:0007669"/>
    <property type="project" value="InterPro"/>
</dbReference>
<organism evidence="3 4">
    <name type="scientific">Flavobacterium magnum</name>
    <dbReference type="NCBI Taxonomy" id="2162713"/>
    <lineage>
        <taxon>Bacteria</taxon>
        <taxon>Pseudomonadati</taxon>
        <taxon>Bacteroidota</taxon>
        <taxon>Flavobacteriia</taxon>
        <taxon>Flavobacteriales</taxon>
        <taxon>Flavobacteriaceae</taxon>
        <taxon>Flavobacterium</taxon>
    </lineage>
</organism>
<dbReference type="InterPro" id="IPR011006">
    <property type="entry name" value="CheY-like_superfamily"/>
</dbReference>
<sequence>MQTDSQIKIPFKMTTAFKQVMIIDDNAVDLYIASRTITSNRFASHVIECRGAAEALEYLAYHSHDADKLPQVIFVDIYMPQLSGFDFIEGYAQLPERLRTGRTLYMLSSSIDDLDIHRSQADEHVGVFLVKPITRAVLERIADGSV</sequence>
<dbReference type="PROSITE" id="PS50110">
    <property type="entry name" value="RESPONSE_REGULATORY"/>
    <property type="match status" value="1"/>
</dbReference>
<evidence type="ECO:0000259" key="2">
    <source>
        <dbReference type="PROSITE" id="PS50110"/>
    </source>
</evidence>
<evidence type="ECO:0000313" key="3">
    <source>
        <dbReference type="EMBL" id="AWA29913.1"/>
    </source>
</evidence>
<keyword evidence="1" id="KW-0597">Phosphoprotein</keyword>
<dbReference type="Pfam" id="PF00072">
    <property type="entry name" value="Response_reg"/>
    <property type="match status" value="1"/>
</dbReference>
<dbReference type="InterPro" id="IPR001789">
    <property type="entry name" value="Sig_transdc_resp-reg_receiver"/>
</dbReference>
<dbReference type="SMART" id="SM00448">
    <property type="entry name" value="REC"/>
    <property type="match status" value="1"/>
</dbReference>
<evidence type="ECO:0000256" key="1">
    <source>
        <dbReference type="PROSITE-ProRule" id="PRU00169"/>
    </source>
</evidence>
<dbReference type="KEGG" id="fmg:HYN48_07370"/>
<feature type="modified residue" description="4-aspartylphosphate" evidence="1">
    <location>
        <position position="76"/>
    </location>
</feature>
<dbReference type="SUPFAM" id="SSF52172">
    <property type="entry name" value="CheY-like"/>
    <property type="match status" value="1"/>
</dbReference>
<reference evidence="3 4" key="1">
    <citation type="submission" date="2018-04" db="EMBL/GenBank/DDBJ databases">
        <title>Genome sequencing of Flavobacterium sp. HYN0048.</title>
        <authorList>
            <person name="Yi H."/>
            <person name="Baek C."/>
        </authorList>
    </citation>
    <scope>NUCLEOTIDE SEQUENCE [LARGE SCALE GENOMIC DNA]</scope>
    <source>
        <strain evidence="3 4">HYN0048</strain>
    </source>
</reference>
<dbReference type="Proteomes" id="UP000244193">
    <property type="component" value="Chromosome"/>
</dbReference>
<dbReference type="EMBL" id="CP028811">
    <property type="protein sequence ID" value="AWA29913.1"/>
    <property type="molecule type" value="Genomic_DNA"/>
</dbReference>
<protein>
    <submittedName>
        <fullName evidence="3">Response regulator</fullName>
    </submittedName>
</protein>
<dbReference type="PANTHER" id="PTHR44520">
    <property type="entry name" value="RESPONSE REGULATOR RCP1-RELATED"/>
    <property type="match status" value="1"/>
</dbReference>
<dbReference type="InterPro" id="IPR052893">
    <property type="entry name" value="TCS_response_regulator"/>
</dbReference>
<dbReference type="AlphaFoldDB" id="A0A2S0RDT7"/>
<feature type="domain" description="Response regulatory" evidence="2">
    <location>
        <begin position="19"/>
        <end position="146"/>
    </location>
</feature>
<dbReference type="Gene3D" id="3.40.50.2300">
    <property type="match status" value="1"/>
</dbReference>
<accession>A0A2S0RDT7</accession>
<gene>
    <name evidence="3" type="ORF">HYN48_07370</name>
</gene>